<keyword evidence="2" id="KW-1185">Reference proteome</keyword>
<organism evidence="1 2">
    <name type="scientific">Streptomyces thinghirensis</name>
    <dbReference type="NCBI Taxonomy" id="551547"/>
    <lineage>
        <taxon>Bacteria</taxon>
        <taxon>Bacillati</taxon>
        <taxon>Actinomycetota</taxon>
        <taxon>Actinomycetes</taxon>
        <taxon>Kitasatosporales</taxon>
        <taxon>Streptomycetaceae</taxon>
        <taxon>Streptomyces</taxon>
    </lineage>
</organism>
<evidence type="ECO:0000313" key="1">
    <source>
        <dbReference type="EMBL" id="GAA5204223.1"/>
    </source>
</evidence>
<dbReference type="EMBL" id="BAABJR010000002">
    <property type="protein sequence ID" value="GAA5204223.1"/>
    <property type="molecule type" value="Genomic_DNA"/>
</dbReference>
<accession>A0ABP9SYW0</accession>
<proteinExistence type="predicted"/>
<comment type="caution">
    <text evidence="1">The sequence shown here is derived from an EMBL/GenBank/DDBJ whole genome shotgun (WGS) entry which is preliminary data.</text>
</comment>
<reference evidence="2" key="1">
    <citation type="journal article" date="2019" name="Int. J. Syst. Evol. Microbiol.">
        <title>The Global Catalogue of Microorganisms (GCM) 10K type strain sequencing project: providing services to taxonomists for standard genome sequencing and annotation.</title>
        <authorList>
            <consortium name="The Broad Institute Genomics Platform"/>
            <consortium name="The Broad Institute Genome Sequencing Center for Infectious Disease"/>
            <person name="Wu L."/>
            <person name="Ma J."/>
        </authorList>
    </citation>
    <scope>NUCLEOTIDE SEQUENCE [LARGE SCALE GENOMIC DNA]</scope>
    <source>
        <strain evidence="2">JCM 18306</strain>
    </source>
</reference>
<gene>
    <name evidence="1" type="ORF">GCM10023323_06240</name>
</gene>
<name>A0ABP9SYW0_9ACTN</name>
<sequence>MEPAGATDRASLVRPEWAGWGIDRDARLTLWVHSRCAGNKKSGSDLVFSVARSARHLSDDASCGVRGDSGARGQGCLIVLTGPSARGKDSAGVVPYPGGGA</sequence>
<protein>
    <submittedName>
        <fullName evidence="1">Uncharacterized protein</fullName>
    </submittedName>
</protein>
<dbReference type="Proteomes" id="UP001499878">
    <property type="component" value="Unassembled WGS sequence"/>
</dbReference>
<evidence type="ECO:0000313" key="2">
    <source>
        <dbReference type="Proteomes" id="UP001499878"/>
    </source>
</evidence>